<sequence>MLLGTNFDNIDLTTMQGLLDAGATESVHLEFKRETYGNSDNDKKEFLKDISSLANSLGGHLIIGINEENGVARELMPLSGIDVDSELLRLENIARTGLEPSIIGLRMKRVQVDDGDCIVIHVPHSYNPPHRVIFKNRNRYYSRNSSGAYELSLEELRALFGQQRSIEERARSFVNERFLRIQANDGALTLPSDRAVLVVHLIPLPDFGADRRLDVTTLGRQRAAFRPLGSSGDSFRINLDGFVVFRPGEVCHGYTQIFRNGSVEATSASVISNRNEGQYFAGGVQPRRIFEAVSSYMGGLQALETSTPVLLQLSFFRMNGVQLAVPQEYFDTPPPYEREELHLPSTIIANHRDDGNYQNVVAEQMNYLWNAFDFERCPYFDEEGNWTGR</sequence>
<protein>
    <recommendedName>
        <fullName evidence="1">Schlafen AlbA-2 domain-containing protein</fullName>
    </recommendedName>
</protein>
<dbReference type="Proteomes" id="UP000188174">
    <property type="component" value="Chromosome"/>
</dbReference>
<dbReference type="PANTHER" id="PTHR30595:SF6">
    <property type="entry name" value="SCHLAFEN ALBA-2 DOMAIN-CONTAINING PROTEIN"/>
    <property type="match status" value="1"/>
</dbReference>
<keyword evidence="3" id="KW-1185">Reference proteome</keyword>
<reference evidence="2 3" key="1">
    <citation type="submission" date="2017-02" db="EMBL/GenBank/DDBJ databases">
        <authorList>
            <person name="Jeong S."/>
        </authorList>
    </citation>
    <scope>NUCLEOTIDE SEQUENCE [LARGE SCALE GENOMIC DNA]</scope>
    <source>
        <strain evidence="2 3">RMAR6-6</strain>
    </source>
</reference>
<evidence type="ECO:0000313" key="3">
    <source>
        <dbReference type="Proteomes" id="UP000188174"/>
    </source>
</evidence>
<evidence type="ECO:0000259" key="1">
    <source>
        <dbReference type="Pfam" id="PF04326"/>
    </source>
</evidence>
<dbReference type="RefSeq" id="WP_077290940.1">
    <property type="nucleotide sequence ID" value="NZ_CP019630.1"/>
</dbReference>
<feature type="domain" description="Schlafen AlbA-2" evidence="1">
    <location>
        <begin position="25"/>
        <end position="149"/>
    </location>
</feature>
<name>A0ABN4WTE3_9HYPH</name>
<evidence type="ECO:0000313" key="2">
    <source>
        <dbReference type="EMBL" id="AQQ03622.1"/>
    </source>
</evidence>
<organism evidence="2 3">
    <name type="scientific">Roseibium algicola</name>
    <dbReference type="NCBI Taxonomy" id="2857014"/>
    <lineage>
        <taxon>Bacteria</taxon>
        <taxon>Pseudomonadati</taxon>
        <taxon>Pseudomonadota</taxon>
        <taxon>Alphaproteobacteria</taxon>
        <taxon>Hyphomicrobiales</taxon>
        <taxon>Stappiaceae</taxon>
        <taxon>Roseibium</taxon>
    </lineage>
</organism>
<dbReference type="EMBL" id="CP019630">
    <property type="protein sequence ID" value="AQQ03622.1"/>
    <property type="molecule type" value="Genomic_DNA"/>
</dbReference>
<dbReference type="PANTHER" id="PTHR30595">
    <property type="entry name" value="GLPR-RELATED TRANSCRIPTIONAL REPRESSOR"/>
    <property type="match status" value="1"/>
</dbReference>
<gene>
    <name evidence="2" type="ORF">B0E33_08470</name>
</gene>
<proteinExistence type="predicted"/>
<dbReference type="InterPro" id="IPR038461">
    <property type="entry name" value="Schlafen_AlbA_2_dom_sf"/>
</dbReference>
<dbReference type="Pfam" id="PF04326">
    <property type="entry name" value="SLFN_AlbA_2"/>
    <property type="match status" value="1"/>
</dbReference>
<accession>A0ABN4WTE3</accession>
<dbReference type="InterPro" id="IPR007421">
    <property type="entry name" value="Schlafen_AlbA_2_dom"/>
</dbReference>
<dbReference type="Gene3D" id="3.30.950.30">
    <property type="entry name" value="Schlafen, AAA domain"/>
    <property type="match status" value="1"/>
</dbReference>